<comment type="caution">
    <text evidence="3">The sequence shown here is derived from an EMBL/GenBank/DDBJ whole genome shotgun (WGS) entry which is preliminary data.</text>
</comment>
<dbReference type="OrthoDB" id="3242468at2759"/>
<gene>
    <name evidence="3" type="ORF">Moror_2381</name>
</gene>
<feature type="compositionally biased region" description="Low complexity" evidence="1">
    <location>
        <begin position="122"/>
        <end position="154"/>
    </location>
</feature>
<feature type="region of interest" description="Disordered" evidence="1">
    <location>
        <begin position="9"/>
        <end position="38"/>
    </location>
</feature>
<dbReference type="EMBL" id="AWSO01001011">
    <property type="protein sequence ID" value="ESK85831.1"/>
    <property type="molecule type" value="Genomic_DNA"/>
</dbReference>
<dbReference type="Proteomes" id="UP000017559">
    <property type="component" value="Unassembled WGS sequence"/>
</dbReference>
<feature type="domain" description="DUF6699" evidence="2">
    <location>
        <begin position="218"/>
        <end position="377"/>
    </location>
</feature>
<proteinExistence type="predicted"/>
<reference evidence="3 4" key="1">
    <citation type="journal article" date="2014" name="BMC Genomics">
        <title>Genome and secretome analysis of the hemibiotrophic fungal pathogen, Moniliophthora roreri, which causes frosty pod rot disease of cacao: mechanisms of the biotrophic and necrotrophic phases.</title>
        <authorList>
            <person name="Meinhardt L.W."/>
            <person name="Costa G.G.L."/>
            <person name="Thomazella D.P.T."/>
            <person name="Teixeira P.J.P.L."/>
            <person name="Carazzolle M.F."/>
            <person name="Schuster S.C."/>
            <person name="Carlson J.E."/>
            <person name="Guiltinan M.J."/>
            <person name="Mieczkowski P."/>
            <person name="Farmer A."/>
            <person name="Ramaraj T."/>
            <person name="Crozier J."/>
            <person name="Davis R.E."/>
            <person name="Shao J."/>
            <person name="Melnick R.L."/>
            <person name="Pereira G.A.G."/>
            <person name="Bailey B.A."/>
        </authorList>
    </citation>
    <scope>NUCLEOTIDE SEQUENCE [LARGE SCALE GENOMIC DNA]</scope>
    <source>
        <strain evidence="3 4">MCA 2997</strain>
    </source>
</reference>
<dbReference type="AlphaFoldDB" id="V2WZ73"/>
<sequence>MTSYLRAIFGIGSSRSDRPKTHTRSHSVPTPQQAGRPVAPAYVYTTTPTTAVTPALVQAHPPTYPARPSPLRYNTYDDSTVKSNKSRSRSGSSGSCPRTPSGHASYKSGDKHFPFPIYTPVTSSSRGSSSRSNSNTSIYPPSSISSHSHQSHYTPAPPRTSSSGSVASRPALKQTHTWHAGQKPDGPKPHVSFVNPKRPQTLHMHPLLAASHRSRAPISYDVMFAPSSRTIVDRSTRTSVPSHTLQQPATDPPTAGRLVLRSDKFPWSVVVQAGISSVSASSQFQTPRSAAKFYLEGANSSSKGTVSNLDLIHAIHTTLYTRVTKEEWDALGAGSRAQRKVTKAYETRCRTTGGGWDQGVKRIDWLGGKTRLIGVEVDKAVSDTGVAKLVFGKP</sequence>
<evidence type="ECO:0000256" key="1">
    <source>
        <dbReference type="SAM" id="MobiDB-lite"/>
    </source>
</evidence>
<protein>
    <recommendedName>
        <fullName evidence="2">DUF6699 domain-containing protein</fullName>
    </recommendedName>
</protein>
<evidence type="ECO:0000259" key="2">
    <source>
        <dbReference type="Pfam" id="PF20415"/>
    </source>
</evidence>
<dbReference type="HOGENOM" id="CLU_059219_0_0_1"/>
<name>V2WZ73_MONRO</name>
<dbReference type="KEGG" id="mrr:Moror_2381"/>
<evidence type="ECO:0000313" key="3">
    <source>
        <dbReference type="EMBL" id="ESK85831.1"/>
    </source>
</evidence>
<dbReference type="InterPro" id="IPR046522">
    <property type="entry name" value="DUF6699"/>
</dbReference>
<organism evidence="3 4">
    <name type="scientific">Moniliophthora roreri (strain MCA 2997)</name>
    <name type="common">Cocoa frosty pod rot fungus</name>
    <name type="synonym">Crinipellis roreri</name>
    <dbReference type="NCBI Taxonomy" id="1381753"/>
    <lineage>
        <taxon>Eukaryota</taxon>
        <taxon>Fungi</taxon>
        <taxon>Dikarya</taxon>
        <taxon>Basidiomycota</taxon>
        <taxon>Agaricomycotina</taxon>
        <taxon>Agaricomycetes</taxon>
        <taxon>Agaricomycetidae</taxon>
        <taxon>Agaricales</taxon>
        <taxon>Marasmiineae</taxon>
        <taxon>Marasmiaceae</taxon>
        <taxon>Moniliophthora</taxon>
    </lineage>
</organism>
<feature type="region of interest" description="Disordered" evidence="1">
    <location>
        <begin position="54"/>
        <end position="197"/>
    </location>
</feature>
<keyword evidence="4" id="KW-1185">Reference proteome</keyword>
<dbReference type="Pfam" id="PF20415">
    <property type="entry name" value="DUF6699"/>
    <property type="match status" value="1"/>
</dbReference>
<evidence type="ECO:0000313" key="4">
    <source>
        <dbReference type="Proteomes" id="UP000017559"/>
    </source>
</evidence>
<accession>V2WZ73</accession>
<feature type="compositionally biased region" description="Polar residues" evidence="1">
    <location>
        <begin position="237"/>
        <end position="249"/>
    </location>
</feature>
<feature type="region of interest" description="Disordered" evidence="1">
    <location>
        <begin position="236"/>
        <end position="255"/>
    </location>
</feature>